<dbReference type="Proteomes" id="UP001160148">
    <property type="component" value="Unassembled WGS sequence"/>
</dbReference>
<gene>
    <name evidence="1" type="ORF">MEUPH1_LOCUS3176</name>
</gene>
<reference evidence="1 2" key="1">
    <citation type="submission" date="2023-01" db="EMBL/GenBank/DDBJ databases">
        <authorList>
            <person name="Whitehead M."/>
        </authorList>
    </citation>
    <scope>NUCLEOTIDE SEQUENCE [LARGE SCALE GENOMIC DNA]</scope>
</reference>
<name>A0AAV0VQ00_9HEMI</name>
<organism evidence="1 2">
    <name type="scientific">Macrosiphum euphorbiae</name>
    <name type="common">potato aphid</name>
    <dbReference type="NCBI Taxonomy" id="13131"/>
    <lineage>
        <taxon>Eukaryota</taxon>
        <taxon>Metazoa</taxon>
        <taxon>Ecdysozoa</taxon>
        <taxon>Arthropoda</taxon>
        <taxon>Hexapoda</taxon>
        <taxon>Insecta</taxon>
        <taxon>Pterygota</taxon>
        <taxon>Neoptera</taxon>
        <taxon>Paraneoptera</taxon>
        <taxon>Hemiptera</taxon>
        <taxon>Sternorrhyncha</taxon>
        <taxon>Aphidomorpha</taxon>
        <taxon>Aphidoidea</taxon>
        <taxon>Aphididae</taxon>
        <taxon>Macrosiphini</taxon>
        <taxon>Macrosiphum</taxon>
    </lineage>
</organism>
<comment type="caution">
    <text evidence="1">The sequence shown here is derived from an EMBL/GenBank/DDBJ whole genome shotgun (WGS) entry which is preliminary data.</text>
</comment>
<proteinExistence type="predicted"/>
<evidence type="ECO:0000313" key="2">
    <source>
        <dbReference type="Proteomes" id="UP001160148"/>
    </source>
</evidence>
<protein>
    <submittedName>
        <fullName evidence="1">Uncharacterized protein</fullName>
    </submittedName>
</protein>
<accession>A0AAV0VQ00</accession>
<sequence>MTDGWVFFKHVLLLAHNIQYIVHSSSRSRYINNSRTQSSSPRYIQQTVYYITQLVKIQLSTSSDDLYRRFTLTADSFSASISHVLFLYIGSVEIIKMFGSDSTYDYKVLVEGEHPCIESDFIMDILMDGDDIWLQNILGAWIIDNVDDRHPNDDIE</sequence>
<evidence type="ECO:0000313" key="1">
    <source>
        <dbReference type="EMBL" id="CAI6346248.1"/>
    </source>
</evidence>
<dbReference type="AlphaFoldDB" id="A0AAV0VQ00"/>
<dbReference type="EMBL" id="CARXXK010000001">
    <property type="protein sequence ID" value="CAI6346248.1"/>
    <property type="molecule type" value="Genomic_DNA"/>
</dbReference>
<keyword evidence="2" id="KW-1185">Reference proteome</keyword>